<dbReference type="InterPro" id="IPR006120">
    <property type="entry name" value="Resolvase_HTH_dom"/>
</dbReference>
<gene>
    <name evidence="3" type="primary">istA</name>
    <name evidence="3" type="ORF">L8U58_05915</name>
</gene>
<dbReference type="Gene3D" id="3.30.420.10">
    <property type="entry name" value="Ribonuclease H-like superfamily/Ribonuclease H"/>
    <property type="match status" value="1"/>
</dbReference>
<proteinExistence type="inferred from homology"/>
<dbReference type="InterPro" id="IPR054353">
    <property type="entry name" value="IstA-like_C"/>
</dbReference>
<evidence type="ECO:0000256" key="1">
    <source>
        <dbReference type="ARBA" id="ARBA00009277"/>
    </source>
</evidence>
<evidence type="ECO:0000313" key="4">
    <source>
        <dbReference type="Proteomes" id="UP001146505"/>
    </source>
</evidence>
<accession>A0A9X3RTB4</accession>
<dbReference type="Gene3D" id="1.10.10.60">
    <property type="entry name" value="Homeodomain-like"/>
    <property type="match status" value="1"/>
</dbReference>
<comment type="similarity">
    <text evidence="1">Belongs to the transposase IS21/IS408/IS1162 family.</text>
</comment>
<dbReference type="InterPro" id="IPR012337">
    <property type="entry name" value="RNaseH-like_sf"/>
</dbReference>
<dbReference type="Proteomes" id="UP001146505">
    <property type="component" value="Unassembled WGS sequence"/>
</dbReference>
<dbReference type="Pfam" id="PF02796">
    <property type="entry name" value="HTH_7"/>
    <property type="match status" value="1"/>
</dbReference>
<dbReference type="NCBIfam" id="NF033546">
    <property type="entry name" value="transpos_IS21"/>
    <property type="match status" value="1"/>
</dbReference>
<dbReference type="GO" id="GO:0000150">
    <property type="term" value="F:DNA strand exchange activity"/>
    <property type="evidence" value="ECO:0007669"/>
    <property type="project" value="InterPro"/>
</dbReference>
<dbReference type="AlphaFoldDB" id="A0A9X3RTB4"/>
<dbReference type="InterPro" id="IPR036397">
    <property type="entry name" value="RNaseH_sf"/>
</dbReference>
<protein>
    <submittedName>
        <fullName evidence="3">IS21 family transposase</fullName>
    </submittedName>
</protein>
<dbReference type="EMBL" id="JAKMUV010000005">
    <property type="protein sequence ID" value="MCZ9305073.1"/>
    <property type="molecule type" value="Genomic_DNA"/>
</dbReference>
<dbReference type="PANTHER" id="PTHR35004:SF8">
    <property type="entry name" value="TRANSPOSASE RV3428C-RELATED"/>
    <property type="match status" value="1"/>
</dbReference>
<dbReference type="PANTHER" id="PTHR35004">
    <property type="entry name" value="TRANSPOSASE RV3428C-RELATED"/>
    <property type="match status" value="1"/>
</dbReference>
<dbReference type="Pfam" id="PF22483">
    <property type="entry name" value="Mu-transpos_C_2"/>
    <property type="match status" value="1"/>
</dbReference>
<keyword evidence="4" id="KW-1185">Reference proteome</keyword>
<organism evidence="3 4">
    <name type="scientific">Corynebacterium macclintockiae</name>
    <dbReference type="NCBI Taxonomy" id="2913501"/>
    <lineage>
        <taxon>Bacteria</taxon>
        <taxon>Bacillati</taxon>
        <taxon>Actinomycetota</taxon>
        <taxon>Actinomycetes</taxon>
        <taxon>Mycobacteriales</taxon>
        <taxon>Corynebacteriaceae</taxon>
        <taxon>Corynebacterium</taxon>
    </lineage>
</organism>
<dbReference type="RefSeq" id="WP_051892061.1">
    <property type="nucleotide sequence ID" value="NZ_JAKMUV010000005.1"/>
</dbReference>
<evidence type="ECO:0000259" key="2">
    <source>
        <dbReference type="PROSITE" id="PS50994"/>
    </source>
</evidence>
<evidence type="ECO:0000313" key="3">
    <source>
        <dbReference type="EMBL" id="MCZ9305073.1"/>
    </source>
</evidence>
<dbReference type="GO" id="GO:0015074">
    <property type="term" value="P:DNA integration"/>
    <property type="evidence" value="ECO:0007669"/>
    <property type="project" value="InterPro"/>
</dbReference>
<reference evidence="3" key="1">
    <citation type="submission" date="2022-02" db="EMBL/GenBank/DDBJ databases">
        <title>Corynebacterium sp. from urogenital microbiome.</title>
        <authorList>
            <person name="Cappelli E.A."/>
            <person name="Ribeiro T.G."/>
            <person name="Peixe L."/>
        </authorList>
    </citation>
    <scope>NUCLEOTIDE SEQUENCE</scope>
    <source>
        <strain evidence="3">C9Ua_112</strain>
    </source>
</reference>
<dbReference type="GO" id="GO:0003677">
    <property type="term" value="F:DNA binding"/>
    <property type="evidence" value="ECO:0007669"/>
    <property type="project" value="InterPro"/>
</dbReference>
<comment type="caution">
    <text evidence="3">The sequence shown here is derived from an EMBL/GenBank/DDBJ whole genome shotgun (WGS) entry which is preliminary data.</text>
</comment>
<sequence>MDDWAQIRILRNEGMSIRKIASTVGCAKKTVERALASNTPPSYKQRAPQKTAFDEFELDVRALLDDVPDLPATVLAQRVGWSGSMSWFRENVRRIRPEYMPKDPVDVLDHKPGQQIQCDLMFPEDGITNDQGVPAKFPVLVMVSSYSRFMAACVLPTKTTGDLVSGMWMLLHDRFQVVPQQLLWDHESGIGQKRLVDQVVGFSGTLGLKVRQAPPRDPETKGIVERHNEYLETSFFPGRRFNDHIDAQAQLDSWIDGIANKRIHATLKQRPVDRWKADKEAMSVLPPYAPQTGLRRQVRLPRNYYVSVDSNRYSVSPAAIGKIVTIFVELHRVLVTDSAGVIVADHRRVWGKNITVTDPDHQHLAKQMRQSLAAPKPQACDIAVEAADLSIYDKIAGWEQSA</sequence>
<dbReference type="InterPro" id="IPR001584">
    <property type="entry name" value="Integrase_cat-core"/>
</dbReference>
<dbReference type="SUPFAM" id="SSF53098">
    <property type="entry name" value="Ribonuclease H-like"/>
    <property type="match status" value="1"/>
</dbReference>
<dbReference type="GeneID" id="301813078"/>
<dbReference type="Pfam" id="PF00665">
    <property type="entry name" value="rve"/>
    <property type="match status" value="1"/>
</dbReference>
<name>A0A9X3RTB4_9CORY</name>
<feature type="domain" description="Integrase catalytic" evidence="2">
    <location>
        <begin position="108"/>
        <end position="279"/>
    </location>
</feature>
<dbReference type="PROSITE" id="PS50994">
    <property type="entry name" value="INTEGRASE"/>
    <property type="match status" value="1"/>
</dbReference>